<accession>E4UZJ1</accession>
<feature type="region of interest" description="Disordered" evidence="1">
    <location>
        <begin position="47"/>
        <end position="84"/>
    </location>
</feature>
<dbReference type="AlphaFoldDB" id="E4UZJ1"/>
<proteinExistence type="predicted"/>
<evidence type="ECO:0000313" key="3">
    <source>
        <dbReference type="Proteomes" id="UP000002669"/>
    </source>
</evidence>
<evidence type="ECO:0000256" key="1">
    <source>
        <dbReference type="SAM" id="MobiDB-lite"/>
    </source>
</evidence>
<dbReference type="RefSeq" id="XP_003171975.1">
    <property type="nucleotide sequence ID" value="XM_003171927.1"/>
</dbReference>
<dbReference type="InParanoid" id="E4UZJ1"/>
<dbReference type="GeneID" id="10027235"/>
<evidence type="ECO:0000313" key="2">
    <source>
        <dbReference type="EMBL" id="EFR03521.1"/>
    </source>
</evidence>
<protein>
    <submittedName>
        <fullName evidence="2">Uncharacterized protein</fullName>
    </submittedName>
</protein>
<name>E4UZJ1_ARTGP</name>
<gene>
    <name evidence="2" type="ORF">MGYG_06518</name>
</gene>
<dbReference type="VEuPathDB" id="FungiDB:MGYG_06518"/>
<keyword evidence="3" id="KW-1185">Reference proteome</keyword>
<dbReference type="eggNOG" id="ENOG502SG61">
    <property type="taxonomic scope" value="Eukaryota"/>
</dbReference>
<dbReference type="Proteomes" id="UP000002669">
    <property type="component" value="Unassembled WGS sequence"/>
</dbReference>
<dbReference type="OrthoDB" id="3979469at2759"/>
<dbReference type="EMBL" id="DS989826">
    <property type="protein sequence ID" value="EFR03521.1"/>
    <property type="molecule type" value="Genomic_DNA"/>
</dbReference>
<organism evidence="3">
    <name type="scientific">Arthroderma gypseum (strain ATCC MYA-4604 / CBS 118893)</name>
    <name type="common">Microsporum gypseum</name>
    <dbReference type="NCBI Taxonomy" id="535722"/>
    <lineage>
        <taxon>Eukaryota</taxon>
        <taxon>Fungi</taxon>
        <taxon>Dikarya</taxon>
        <taxon>Ascomycota</taxon>
        <taxon>Pezizomycotina</taxon>
        <taxon>Eurotiomycetes</taxon>
        <taxon>Eurotiomycetidae</taxon>
        <taxon>Onygenales</taxon>
        <taxon>Arthrodermataceae</taxon>
        <taxon>Nannizzia</taxon>
    </lineage>
</organism>
<sequence>MPPPSNQRADIEPPPQVTKEATIGFITGAGRVIHTIPIPISIPYQIPHEPSTSSSTRIAGTSKTSYSLIRRPLDPSPSDPLPSASNALFIEHAVLAERSERQTTTAAPRANAADIQAPRVVFELDRTHVEGLSWVDAAV</sequence>
<feature type="compositionally biased region" description="Polar residues" evidence="1">
    <location>
        <begin position="50"/>
        <end position="67"/>
    </location>
</feature>
<dbReference type="HOGENOM" id="CLU_1844622_0_0_1"/>
<reference evidence="3" key="1">
    <citation type="journal article" date="2012" name="MBio">
        <title>Comparative genome analysis of Trichophyton rubrum and related dermatophytes reveals candidate genes involved in infection.</title>
        <authorList>
            <person name="Martinez D.A."/>
            <person name="Oliver B.G."/>
            <person name="Graeser Y."/>
            <person name="Goldberg J.M."/>
            <person name="Li W."/>
            <person name="Martinez-Rossi N.M."/>
            <person name="Monod M."/>
            <person name="Shelest E."/>
            <person name="Barton R.C."/>
            <person name="Birch E."/>
            <person name="Brakhage A.A."/>
            <person name="Chen Z."/>
            <person name="Gurr S.J."/>
            <person name="Heiman D."/>
            <person name="Heitman J."/>
            <person name="Kosti I."/>
            <person name="Rossi A."/>
            <person name="Saif S."/>
            <person name="Samalova M."/>
            <person name="Saunders C.W."/>
            <person name="Shea T."/>
            <person name="Summerbell R.C."/>
            <person name="Xu J."/>
            <person name="Young S."/>
            <person name="Zeng Q."/>
            <person name="Birren B.W."/>
            <person name="Cuomo C.A."/>
            <person name="White T.C."/>
        </authorList>
    </citation>
    <scope>NUCLEOTIDE SEQUENCE [LARGE SCALE GENOMIC DNA]</scope>
    <source>
        <strain evidence="3">ATCC MYA-4604 / CBS 118893</strain>
    </source>
</reference>